<gene>
    <name evidence="2" type="primary">orf211</name>
</gene>
<accession>M4HQ47</accession>
<dbReference type="Pfam" id="PF14301">
    <property type="entry name" value="DUF4376"/>
    <property type="match status" value="1"/>
</dbReference>
<evidence type="ECO:0000259" key="1">
    <source>
        <dbReference type="Pfam" id="PF14301"/>
    </source>
</evidence>
<name>M4HQ47_9CAUD</name>
<reference evidence="2 3" key="1">
    <citation type="journal article" date="2013" name="Virol. J.">
        <title>Genome sequence and analysis of a broad-host range lytic bacteriophage that infects the Bacillus cereus group.</title>
        <authorList>
            <person name="El-Arabi T.F."/>
            <person name="Griffiths M.W."/>
            <person name="She Y.M."/>
            <person name="Villegas A."/>
            <person name="Lingohr E.J."/>
            <person name="Kropinski A.M."/>
        </authorList>
    </citation>
    <scope>NUCLEOTIDE SEQUENCE [LARGE SCALE GENOMIC DNA]</scope>
</reference>
<dbReference type="KEGG" id="vg:15041969"/>
<organism evidence="2 3">
    <name type="scientific">Bacillus phage vB_BceM_Bc431v3</name>
    <dbReference type="NCBI Taxonomy" id="1195072"/>
    <lineage>
        <taxon>Viruses</taxon>
        <taxon>Duplodnaviria</taxon>
        <taxon>Heunggongvirae</taxon>
        <taxon>Uroviricota</taxon>
        <taxon>Caudoviricetes</taxon>
        <taxon>Herelleviridae</taxon>
        <taxon>Bastillevirinae</taxon>
        <taxon>Caeruleovirus</taxon>
        <taxon>Caeruleovirus Bc431</taxon>
    </lineage>
</organism>
<keyword evidence="3" id="KW-1185">Reference proteome</keyword>
<evidence type="ECO:0000313" key="2">
    <source>
        <dbReference type="EMBL" id="AFQ96520.1"/>
    </source>
</evidence>
<dbReference type="EMBL" id="JX094431">
    <property type="protein sequence ID" value="AFQ96520.1"/>
    <property type="molecule type" value="Genomic_DNA"/>
</dbReference>
<dbReference type="Proteomes" id="UP000011865">
    <property type="component" value="Segment"/>
</dbReference>
<feature type="domain" description="DUF4376" evidence="1">
    <location>
        <begin position="54"/>
        <end position="159"/>
    </location>
</feature>
<sequence length="171" mass="19648">MIFDNLPLYERELITRGFDKMIPDYQNSLMNAISRKTGMLLWQIRAEDILKYHKDLKISMHNEFCEIAIAGGFTATNGHRYRTNADDQTNFLGKMIFLLMKPETAEVGWKAEDVGDYVIHTKEEWLQVALEGFAHKEAQLTKFNEKTKTIRAATTHDQVVAVSWSGDGPHK</sequence>
<dbReference type="InterPro" id="IPR025484">
    <property type="entry name" value="DUF4376"/>
</dbReference>
<dbReference type="OrthoDB" id="17977at10239"/>
<dbReference type="RefSeq" id="YP_007677110.1">
    <property type="nucleotide sequence ID" value="NC_020873.1"/>
</dbReference>
<proteinExistence type="predicted"/>
<protein>
    <recommendedName>
        <fullName evidence="1">DUF4376 domain-containing protein</fullName>
    </recommendedName>
</protein>
<dbReference type="GeneID" id="15041969"/>
<evidence type="ECO:0000313" key="3">
    <source>
        <dbReference type="Proteomes" id="UP000011865"/>
    </source>
</evidence>